<dbReference type="KEGG" id="pti:PHATRDRAFT_35519"/>
<dbReference type="RefSeq" id="XP_002180174.1">
    <property type="nucleotide sequence ID" value="XM_002180138.1"/>
</dbReference>
<dbReference type="Pfam" id="PF10294">
    <property type="entry name" value="Methyltransf_16"/>
    <property type="match status" value="1"/>
</dbReference>
<dbReference type="EMBL" id="CM000611">
    <property type="protein sequence ID" value="EEC48365.1"/>
    <property type="molecule type" value="Genomic_DNA"/>
</dbReference>
<protein>
    <submittedName>
        <fullName evidence="1">Uncharacterized protein</fullName>
    </submittedName>
</protein>
<dbReference type="SUPFAM" id="SSF53335">
    <property type="entry name" value="S-adenosyl-L-methionine-dependent methyltransferases"/>
    <property type="match status" value="1"/>
</dbReference>
<dbReference type="InterPro" id="IPR019410">
    <property type="entry name" value="Methyltransf_16"/>
</dbReference>
<dbReference type="InParanoid" id="B7FZM9"/>
<keyword evidence="2" id="KW-1185">Reference proteome</keyword>
<dbReference type="OMA" id="DFLSDFM"/>
<accession>B7FZM9</accession>
<dbReference type="InterPro" id="IPR029063">
    <property type="entry name" value="SAM-dependent_MTases_sf"/>
</dbReference>
<reference evidence="2" key="2">
    <citation type="submission" date="2008-08" db="EMBL/GenBank/DDBJ databases">
        <authorList>
            <consortium name="Diatom Consortium"/>
            <person name="Grigoriev I."/>
            <person name="Grimwood J."/>
            <person name="Kuo A."/>
            <person name="Otillar R.P."/>
            <person name="Salamov A."/>
            <person name="Detter J.C."/>
            <person name="Lindquist E."/>
            <person name="Shapiro H."/>
            <person name="Lucas S."/>
            <person name="Glavina del Rio T."/>
            <person name="Pitluck S."/>
            <person name="Rokhsar D."/>
            <person name="Bowler C."/>
        </authorList>
    </citation>
    <scope>GENOME REANNOTATION</scope>
    <source>
        <strain evidence="2">CCAP 1055/1</strain>
    </source>
</reference>
<evidence type="ECO:0000313" key="1">
    <source>
        <dbReference type="EMBL" id="EEC48365.1"/>
    </source>
</evidence>
<gene>
    <name evidence="1" type="ORF">PHATRDRAFT_35519</name>
</gene>
<dbReference type="HOGENOM" id="CLU_065729_0_0_1"/>
<name>B7FZM9_PHATC</name>
<sequence length="257" mass="28842">MASPKPQTEELEVQWIESKWLQQQEGENTREADEEDIPAVGDLFADPDPLESFRFDWDTLEGKHIAIELTGHKAELGQTLNSTGLTLWRASELLCEYLVKHPEWVATKDVLELGSGLGLVGLLVHHLGAARTSLTDGDTDTLSNLRENVQRNGADTDCGRHVSCRQLVWGEKLESFQTSYGSFDTIVGSDIIYVEQILDPLWTTVDLLLRPAGTFLLSYARRNVSIDLVLRKATEYGFEWTTPEMSEGVFVFVRTSI</sequence>
<dbReference type="OrthoDB" id="46564at2759"/>
<reference evidence="1 2" key="1">
    <citation type="journal article" date="2008" name="Nature">
        <title>The Phaeodactylum genome reveals the evolutionary history of diatom genomes.</title>
        <authorList>
            <person name="Bowler C."/>
            <person name="Allen A.E."/>
            <person name="Badger J.H."/>
            <person name="Grimwood J."/>
            <person name="Jabbari K."/>
            <person name="Kuo A."/>
            <person name="Maheswari U."/>
            <person name="Martens C."/>
            <person name="Maumus F."/>
            <person name="Otillar R.P."/>
            <person name="Rayko E."/>
            <person name="Salamov A."/>
            <person name="Vandepoele K."/>
            <person name="Beszteri B."/>
            <person name="Gruber A."/>
            <person name="Heijde M."/>
            <person name="Katinka M."/>
            <person name="Mock T."/>
            <person name="Valentin K."/>
            <person name="Verret F."/>
            <person name="Berges J.A."/>
            <person name="Brownlee C."/>
            <person name="Cadoret J.P."/>
            <person name="Chiovitti A."/>
            <person name="Choi C.J."/>
            <person name="Coesel S."/>
            <person name="De Martino A."/>
            <person name="Detter J.C."/>
            <person name="Durkin C."/>
            <person name="Falciatore A."/>
            <person name="Fournet J."/>
            <person name="Haruta M."/>
            <person name="Huysman M.J."/>
            <person name="Jenkins B.D."/>
            <person name="Jiroutova K."/>
            <person name="Jorgensen R.E."/>
            <person name="Joubert Y."/>
            <person name="Kaplan A."/>
            <person name="Kroger N."/>
            <person name="Kroth P.G."/>
            <person name="La Roche J."/>
            <person name="Lindquist E."/>
            <person name="Lommer M."/>
            <person name="Martin-Jezequel V."/>
            <person name="Lopez P.J."/>
            <person name="Lucas S."/>
            <person name="Mangogna M."/>
            <person name="McGinnis K."/>
            <person name="Medlin L.K."/>
            <person name="Montsant A."/>
            <person name="Oudot-Le Secq M.P."/>
            <person name="Napoli C."/>
            <person name="Obornik M."/>
            <person name="Parker M.S."/>
            <person name="Petit J.L."/>
            <person name="Porcel B.M."/>
            <person name="Poulsen N."/>
            <person name="Robison M."/>
            <person name="Rychlewski L."/>
            <person name="Rynearson T.A."/>
            <person name="Schmutz J."/>
            <person name="Shapiro H."/>
            <person name="Siaut M."/>
            <person name="Stanley M."/>
            <person name="Sussman M.R."/>
            <person name="Taylor A.R."/>
            <person name="Vardi A."/>
            <person name="von Dassow P."/>
            <person name="Vyverman W."/>
            <person name="Willis A."/>
            <person name="Wyrwicz L.S."/>
            <person name="Rokhsar D.S."/>
            <person name="Weissenbach J."/>
            <person name="Armbrust E.V."/>
            <person name="Green B.R."/>
            <person name="Van de Peer Y."/>
            <person name="Grigoriev I.V."/>
        </authorList>
    </citation>
    <scope>NUCLEOTIDE SEQUENCE [LARGE SCALE GENOMIC DNA]</scope>
    <source>
        <strain evidence="1 2">CCAP 1055/1</strain>
    </source>
</reference>
<dbReference type="Proteomes" id="UP000000759">
    <property type="component" value="Chromosome 8"/>
</dbReference>
<proteinExistence type="predicted"/>
<dbReference type="Gene3D" id="3.40.50.150">
    <property type="entry name" value="Vaccinia Virus protein VP39"/>
    <property type="match status" value="1"/>
</dbReference>
<dbReference type="PANTHER" id="PTHR14614:SF132">
    <property type="entry name" value="PROTEIN-LYSINE METHYLTRANSFERASE C42C1.13"/>
    <property type="match status" value="1"/>
</dbReference>
<evidence type="ECO:0000313" key="2">
    <source>
        <dbReference type="Proteomes" id="UP000000759"/>
    </source>
</evidence>
<dbReference type="AlphaFoldDB" id="B7FZM9"/>
<dbReference type="GeneID" id="7200772"/>
<dbReference type="STRING" id="556484.B7FZM9"/>
<dbReference type="eggNOG" id="KOG2497">
    <property type="taxonomic scope" value="Eukaryota"/>
</dbReference>
<dbReference type="PaxDb" id="2850-Phatr35519"/>
<dbReference type="PANTHER" id="PTHR14614">
    <property type="entry name" value="HEPATOCELLULAR CARCINOMA-ASSOCIATED ANTIGEN"/>
    <property type="match status" value="1"/>
</dbReference>
<organism evidence="1 2">
    <name type="scientific">Phaeodactylum tricornutum (strain CCAP 1055/1)</name>
    <dbReference type="NCBI Taxonomy" id="556484"/>
    <lineage>
        <taxon>Eukaryota</taxon>
        <taxon>Sar</taxon>
        <taxon>Stramenopiles</taxon>
        <taxon>Ochrophyta</taxon>
        <taxon>Bacillariophyta</taxon>
        <taxon>Bacillariophyceae</taxon>
        <taxon>Bacillariophycidae</taxon>
        <taxon>Naviculales</taxon>
        <taxon>Phaeodactylaceae</taxon>
        <taxon>Phaeodactylum</taxon>
    </lineage>
</organism>